<reference evidence="1" key="1">
    <citation type="journal article" date="2021" name="bioRxiv">
        <title>Whole Genome Assembly and Annotation of Northern Wild Rice, Zizania palustris L., Supports a Whole Genome Duplication in the Zizania Genus.</title>
        <authorList>
            <person name="Haas M."/>
            <person name="Kono T."/>
            <person name="Macchietto M."/>
            <person name="Millas R."/>
            <person name="McGilp L."/>
            <person name="Shao M."/>
            <person name="Duquette J."/>
            <person name="Hirsch C.N."/>
            <person name="Kimball J."/>
        </authorList>
    </citation>
    <scope>NUCLEOTIDE SEQUENCE</scope>
    <source>
        <tissue evidence="1">Fresh leaf tissue</tissue>
    </source>
</reference>
<comment type="caution">
    <text evidence="1">The sequence shown here is derived from an EMBL/GenBank/DDBJ whole genome shotgun (WGS) entry which is preliminary data.</text>
</comment>
<sequence>MPLISLIFCMANWRCVQVKQEIVNCLRARMTKEQMFQRLREMGVHPAIAFAVYKELRLQNKDYFKRYALTLLVKRQIGQFNNQLAVYRQLQRRSNAFAGDNQESCNGVESSYVGEAAPRGMLAEPVVGAAPATVQHANYYHPATMEASLDYGALPGSSRDLVPVAQRQAAQHGFHPQPAVQNGWTAGHAPTAVRIFGATVTSSYPPQPQGGFWLSSRQSFAEPQDGAQH</sequence>
<keyword evidence="2" id="KW-1185">Reference proteome</keyword>
<dbReference type="Proteomes" id="UP000729402">
    <property type="component" value="Unassembled WGS sequence"/>
</dbReference>
<dbReference type="Pfam" id="PF09713">
    <property type="entry name" value="A_thal_3526"/>
    <property type="match status" value="1"/>
</dbReference>
<dbReference type="OrthoDB" id="10562478at2759"/>
<proteinExistence type="predicted"/>
<dbReference type="PANTHER" id="PTHR31871:SF54">
    <property type="entry name" value="OS02G0658350 PROTEIN"/>
    <property type="match status" value="1"/>
</dbReference>
<name>A0A8J5SBE5_ZIZPA</name>
<protein>
    <submittedName>
        <fullName evidence="1">Uncharacterized protein</fullName>
    </submittedName>
</protein>
<dbReference type="EMBL" id="JAAALK010000287">
    <property type="protein sequence ID" value="KAG8060010.1"/>
    <property type="molecule type" value="Genomic_DNA"/>
</dbReference>
<evidence type="ECO:0000313" key="2">
    <source>
        <dbReference type="Proteomes" id="UP000729402"/>
    </source>
</evidence>
<dbReference type="AlphaFoldDB" id="A0A8J5SBE5"/>
<accession>A0A8J5SBE5</accession>
<organism evidence="1 2">
    <name type="scientific">Zizania palustris</name>
    <name type="common">Northern wild rice</name>
    <dbReference type="NCBI Taxonomy" id="103762"/>
    <lineage>
        <taxon>Eukaryota</taxon>
        <taxon>Viridiplantae</taxon>
        <taxon>Streptophyta</taxon>
        <taxon>Embryophyta</taxon>
        <taxon>Tracheophyta</taxon>
        <taxon>Spermatophyta</taxon>
        <taxon>Magnoliopsida</taxon>
        <taxon>Liliopsida</taxon>
        <taxon>Poales</taxon>
        <taxon>Poaceae</taxon>
        <taxon>BOP clade</taxon>
        <taxon>Oryzoideae</taxon>
        <taxon>Oryzeae</taxon>
        <taxon>Zizaniinae</taxon>
        <taxon>Zizania</taxon>
    </lineage>
</organism>
<dbReference type="InterPro" id="IPR006476">
    <property type="entry name" value="CHP01589_pln"/>
</dbReference>
<reference evidence="1" key="2">
    <citation type="submission" date="2021-02" db="EMBL/GenBank/DDBJ databases">
        <authorList>
            <person name="Kimball J.A."/>
            <person name="Haas M.W."/>
            <person name="Macchietto M."/>
            <person name="Kono T."/>
            <person name="Duquette J."/>
            <person name="Shao M."/>
        </authorList>
    </citation>
    <scope>NUCLEOTIDE SEQUENCE</scope>
    <source>
        <tissue evidence="1">Fresh leaf tissue</tissue>
    </source>
</reference>
<evidence type="ECO:0000313" key="1">
    <source>
        <dbReference type="EMBL" id="KAG8060010.1"/>
    </source>
</evidence>
<dbReference type="PANTHER" id="PTHR31871">
    <property type="entry name" value="OS02G0137100 PROTEIN"/>
    <property type="match status" value="1"/>
</dbReference>
<gene>
    <name evidence="1" type="ORF">GUJ93_ZPchr0002g25344</name>
</gene>